<dbReference type="RefSeq" id="WP_091168704.1">
    <property type="nucleotide sequence ID" value="NZ_FNCG01000007.1"/>
</dbReference>
<name>A0A1G8AB69_9SPHI</name>
<organism evidence="3 4">
    <name type="scientific">Mucilaginibacter gossypii</name>
    <dbReference type="NCBI Taxonomy" id="551996"/>
    <lineage>
        <taxon>Bacteria</taxon>
        <taxon>Pseudomonadati</taxon>
        <taxon>Bacteroidota</taxon>
        <taxon>Sphingobacteriia</taxon>
        <taxon>Sphingobacteriales</taxon>
        <taxon>Sphingobacteriaceae</taxon>
        <taxon>Mucilaginibacter</taxon>
    </lineage>
</organism>
<evidence type="ECO:0000256" key="1">
    <source>
        <dbReference type="ARBA" id="ARBA00007689"/>
    </source>
</evidence>
<dbReference type="AlphaFoldDB" id="A0A1G8AB69"/>
<dbReference type="STRING" id="551996.SAMN05192573_107132"/>
<gene>
    <name evidence="3" type="ORF">SAMN05192573_107132</name>
</gene>
<evidence type="ECO:0000259" key="2">
    <source>
        <dbReference type="Pfam" id="PF03795"/>
    </source>
</evidence>
<comment type="similarity">
    <text evidence="1">Belongs to the YciI family.</text>
</comment>
<protein>
    <submittedName>
        <fullName evidence="3">Uncharacterized conserved protein</fullName>
    </submittedName>
</protein>
<dbReference type="Pfam" id="PF03795">
    <property type="entry name" value="YCII"/>
    <property type="match status" value="1"/>
</dbReference>
<dbReference type="Gene3D" id="3.30.70.1060">
    <property type="entry name" value="Dimeric alpha+beta barrel"/>
    <property type="match status" value="1"/>
</dbReference>
<dbReference type="Proteomes" id="UP000199705">
    <property type="component" value="Unassembled WGS sequence"/>
</dbReference>
<keyword evidence="4" id="KW-1185">Reference proteome</keyword>
<dbReference type="InterPro" id="IPR005545">
    <property type="entry name" value="YCII"/>
</dbReference>
<dbReference type="EMBL" id="FNCG01000007">
    <property type="protein sequence ID" value="SDH17600.1"/>
    <property type="molecule type" value="Genomic_DNA"/>
</dbReference>
<dbReference type="SUPFAM" id="SSF54909">
    <property type="entry name" value="Dimeric alpha+beta barrel"/>
    <property type="match status" value="1"/>
</dbReference>
<evidence type="ECO:0000313" key="4">
    <source>
        <dbReference type="Proteomes" id="UP000199705"/>
    </source>
</evidence>
<accession>A0A1G8AB69</accession>
<sequence length="112" mass="12834">MKEFLFLFRRDYKTAENQPAPEELKAHLEHWQTWFDELSEKGILARPTQRWDGVGKVIERGKSATNGPFAEIKESIGGMIIIRAHDYDEAEKIAQGCPIFELNGSVEIRMGL</sequence>
<dbReference type="InterPro" id="IPR011008">
    <property type="entry name" value="Dimeric_a/b-barrel"/>
</dbReference>
<reference evidence="4" key="1">
    <citation type="submission" date="2016-10" db="EMBL/GenBank/DDBJ databases">
        <authorList>
            <person name="Varghese N."/>
            <person name="Submissions S."/>
        </authorList>
    </citation>
    <scope>NUCLEOTIDE SEQUENCE [LARGE SCALE GENOMIC DNA]</scope>
    <source>
        <strain evidence="4">Gh-67</strain>
    </source>
</reference>
<feature type="domain" description="YCII-related" evidence="2">
    <location>
        <begin position="18"/>
        <end position="109"/>
    </location>
</feature>
<evidence type="ECO:0000313" key="3">
    <source>
        <dbReference type="EMBL" id="SDH17600.1"/>
    </source>
</evidence>
<proteinExistence type="inferred from homology"/>